<evidence type="ECO:0000313" key="1">
    <source>
        <dbReference type="EMBL" id="AWV05782.1"/>
    </source>
</evidence>
<dbReference type="EMBL" id="CP029843">
    <property type="protein sequence ID" value="AWV05782.1"/>
    <property type="molecule type" value="Genomic_DNA"/>
</dbReference>
<keyword evidence="1" id="KW-0489">Methyltransferase</keyword>
<dbReference type="GO" id="GO:0008168">
    <property type="term" value="F:methyltransferase activity"/>
    <property type="evidence" value="ECO:0007669"/>
    <property type="project" value="UniProtKB-KW"/>
</dbReference>
<sequence>MPPIQRHRIRLPDVDFSRKLESDVYFMLDDADGGSRRIRFHDYDAIYAVPGLYEQIFYERLKCDSPRFLAQRLEEVLAAAGDDLNRQRVFDFGAGNGMMGEALAHHGVSRLVGLDISAAAESALHRDRPGLYDAYYAADITGDDPSLREALRRWHFTCLTTVAALGYHDIPAAAFREAFNLVGDGGWIAFNIKETFLGESDDSGFAVFIKRLIAGEFLQLYHLERYRHRISIEGNPLYYCAVIGRKLAPLVA</sequence>
<dbReference type="GO" id="GO:0032259">
    <property type="term" value="P:methylation"/>
    <property type="evidence" value="ECO:0007669"/>
    <property type="project" value="UniProtKB-KW"/>
</dbReference>
<keyword evidence="2" id="KW-1185">Reference proteome</keyword>
<protein>
    <submittedName>
        <fullName evidence="1">Methyltransferase</fullName>
    </submittedName>
</protein>
<dbReference type="Gene3D" id="3.40.50.150">
    <property type="entry name" value="Vaccinia Virus protein VP39"/>
    <property type="match status" value="1"/>
</dbReference>
<gene>
    <name evidence="1" type="ORF">C9I47_0056</name>
</gene>
<name>A0A2U9T2N0_9GAMM</name>
<dbReference type="Pfam" id="PF13489">
    <property type="entry name" value="Methyltransf_23"/>
    <property type="match status" value="1"/>
</dbReference>
<organism evidence="1 2">
    <name type="scientific">Marilutibacter maris</name>
    <dbReference type="NCBI Taxonomy" id="1605891"/>
    <lineage>
        <taxon>Bacteria</taxon>
        <taxon>Pseudomonadati</taxon>
        <taxon>Pseudomonadota</taxon>
        <taxon>Gammaproteobacteria</taxon>
        <taxon>Lysobacterales</taxon>
        <taxon>Lysobacteraceae</taxon>
        <taxon>Marilutibacter</taxon>
    </lineage>
</organism>
<dbReference type="AlphaFoldDB" id="A0A2U9T2N0"/>
<dbReference type="SUPFAM" id="SSF53335">
    <property type="entry name" value="S-adenosyl-L-methionine-dependent methyltransferases"/>
    <property type="match status" value="1"/>
</dbReference>
<dbReference type="OrthoDB" id="9791837at2"/>
<accession>A0A2U9T2N0</accession>
<dbReference type="Proteomes" id="UP000249447">
    <property type="component" value="Chromosome"/>
</dbReference>
<reference evidence="1 2" key="1">
    <citation type="submission" date="2018-05" db="EMBL/GenBank/DDBJ databases">
        <title>The complete genome of Lysobacter maris HZ9B, a marine bacterium antagonistic against terrestrial plant pathogens.</title>
        <authorList>
            <person name="Zhang X.-Q."/>
        </authorList>
    </citation>
    <scope>NUCLEOTIDE SEQUENCE [LARGE SCALE GENOMIC DNA]</scope>
    <source>
        <strain evidence="1 2">HZ9B</strain>
    </source>
</reference>
<keyword evidence="1" id="KW-0808">Transferase</keyword>
<proteinExistence type="predicted"/>
<dbReference type="RefSeq" id="WP_111264958.1">
    <property type="nucleotide sequence ID" value="NZ_CP029843.1"/>
</dbReference>
<dbReference type="InterPro" id="IPR029063">
    <property type="entry name" value="SAM-dependent_MTases_sf"/>
</dbReference>
<evidence type="ECO:0000313" key="2">
    <source>
        <dbReference type="Proteomes" id="UP000249447"/>
    </source>
</evidence>
<dbReference type="KEGG" id="lmb:C9I47_0056"/>